<feature type="transmembrane region" description="Helical" evidence="10">
    <location>
        <begin position="52"/>
        <end position="78"/>
    </location>
</feature>
<evidence type="ECO:0000256" key="9">
    <source>
        <dbReference type="SAM" id="MobiDB-lite"/>
    </source>
</evidence>
<feature type="transmembrane region" description="Helical" evidence="10">
    <location>
        <begin position="172"/>
        <end position="191"/>
    </location>
</feature>
<comment type="similarity">
    <text evidence="8">Belongs to the G-protein coupled receptor 1 family.</text>
</comment>
<keyword evidence="12" id="KW-1185">Reference proteome</keyword>
<dbReference type="Gene3D" id="1.20.1070.10">
    <property type="entry name" value="Rhodopsin 7-helix transmembrane proteins"/>
    <property type="match status" value="1"/>
</dbReference>
<evidence type="ECO:0000256" key="1">
    <source>
        <dbReference type="ARBA" id="ARBA00004141"/>
    </source>
</evidence>
<comment type="subcellular location">
    <subcellularLocation>
        <location evidence="1">Membrane</location>
        <topology evidence="1">Multi-pass membrane protein</topology>
    </subcellularLocation>
</comment>
<keyword evidence="3 10" id="KW-1133">Transmembrane helix</keyword>
<dbReference type="PROSITE" id="PS00237">
    <property type="entry name" value="G_PROTEIN_RECEP_F1_1"/>
    <property type="match status" value="1"/>
</dbReference>
<evidence type="ECO:0000256" key="4">
    <source>
        <dbReference type="ARBA" id="ARBA00023040"/>
    </source>
</evidence>
<evidence type="ECO:0000256" key="2">
    <source>
        <dbReference type="ARBA" id="ARBA00022692"/>
    </source>
</evidence>
<keyword evidence="7 8" id="KW-0807">Transducer</keyword>
<feature type="transmembrane region" description="Helical" evidence="10">
    <location>
        <begin position="225"/>
        <end position="251"/>
    </location>
</feature>
<feature type="transmembrane region" description="Helical" evidence="10">
    <location>
        <begin position="408"/>
        <end position="432"/>
    </location>
</feature>
<evidence type="ECO:0000313" key="12">
    <source>
        <dbReference type="Proteomes" id="UP000515154"/>
    </source>
</evidence>
<dbReference type="PANTHER" id="PTHR45695">
    <property type="entry name" value="LEUCOKININ RECEPTOR-RELATED"/>
    <property type="match status" value="1"/>
</dbReference>
<keyword evidence="4 8" id="KW-0297">G-protein coupled receptor</keyword>
<feature type="transmembrane region" description="Helical" evidence="10">
    <location>
        <begin position="130"/>
        <end position="152"/>
    </location>
</feature>
<dbReference type="RefSeq" id="XP_029641035.1">
    <property type="nucleotide sequence ID" value="XM_029785175.2"/>
</dbReference>
<dbReference type="AlphaFoldDB" id="A0A6P7SRV7"/>
<evidence type="ECO:0000256" key="5">
    <source>
        <dbReference type="ARBA" id="ARBA00023136"/>
    </source>
</evidence>
<dbReference type="GO" id="GO:0004930">
    <property type="term" value="F:G protein-coupled receptor activity"/>
    <property type="evidence" value="ECO:0007669"/>
    <property type="project" value="UniProtKB-KW"/>
</dbReference>
<dbReference type="Pfam" id="PF00001">
    <property type="entry name" value="7tm_1"/>
    <property type="match status" value="1"/>
</dbReference>
<dbReference type="PRINTS" id="PR00237">
    <property type="entry name" value="GPCRRHODOPSN"/>
</dbReference>
<gene>
    <name evidence="13" type="primary">LOC115215842</name>
</gene>
<dbReference type="GO" id="GO:0005886">
    <property type="term" value="C:plasma membrane"/>
    <property type="evidence" value="ECO:0007669"/>
    <property type="project" value="TreeGrafter"/>
</dbReference>
<feature type="transmembrane region" description="Helical" evidence="10">
    <location>
        <begin position="90"/>
        <end position="110"/>
    </location>
</feature>
<dbReference type="InterPro" id="IPR017452">
    <property type="entry name" value="GPCR_Rhodpsn_7TM"/>
</dbReference>
<name>A0A6P7SRV7_9MOLL</name>
<organism evidence="12 13">
    <name type="scientific">Octopus sinensis</name>
    <name type="common">East Asian common octopus</name>
    <dbReference type="NCBI Taxonomy" id="2607531"/>
    <lineage>
        <taxon>Eukaryota</taxon>
        <taxon>Metazoa</taxon>
        <taxon>Spiralia</taxon>
        <taxon>Lophotrochozoa</taxon>
        <taxon>Mollusca</taxon>
        <taxon>Cephalopoda</taxon>
        <taxon>Coleoidea</taxon>
        <taxon>Octopodiformes</taxon>
        <taxon>Octopoda</taxon>
        <taxon>Incirrata</taxon>
        <taxon>Octopodidae</taxon>
        <taxon>Octopus</taxon>
    </lineage>
</organism>
<evidence type="ECO:0000313" key="13">
    <source>
        <dbReference type="RefSeq" id="XP_029641035.1"/>
    </source>
</evidence>
<accession>A0A6P7SRV7</accession>
<evidence type="ECO:0000259" key="11">
    <source>
        <dbReference type="PROSITE" id="PS50262"/>
    </source>
</evidence>
<dbReference type="InterPro" id="IPR000276">
    <property type="entry name" value="GPCR_Rhodpsn"/>
</dbReference>
<evidence type="ECO:0000256" key="3">
    <source>
        <dbReference type="ARBA" id="ARBA00022989"/>
    </source>
</evidence>
<dbReference type="PANTHER" id="PTHR45695:SF15">
    <property type="entry name" value="OPSIN RH2"/>
    <property type="match status" value="1"/>
</dbReference>
<evidence type="ECO:0000256" key="7">
    <source>
        <dbReference type="ARBA" id="ARBA00023224"/>
    </source>
</evidence>
<evidence type="ECO:0000256" key="10">
    <source>
        <dbReference type="SAM" id="Phobius"/>
    </source>
</evidence>
<dbReference type="PROSITE" id="PS50262">
    <property type="entry name" value="G_PROTEIN_RECEP_F1_2"/>
    <property type="match status" value="1"/>
</dbReference>
<keyword evidence="6 8" id="KW-0675">Receptor</keyword>
<protein>
    <submittedName>
        <fullName evidence="13">Somatostatin receptor type 2-like isoform X1</fullName>
    </submittedName>
</protein>
<dbReference type="Proteomes" id="UP000515154">
    <property type="component" value="Linkage group LG9"/>
</dbReference>
<feature type="domain" description="G-protein coupled receptors family 1 profile" evidence="11">
    <location>
        <begin position="69"/>
        <end position="429"/>
    </location>
</feature>
<dbReference type="KEGG" id="osn:115215842"/>
<proteinExistence type="inferred from homology"/>
<sequence>MVHSFLYNDSSEDVGLKFKDYIYVDGTEDMDRIYYPGKIENLRKPWIQEPHFILTVIVYSICFIVGLIGNGLVVFAMCADKKNRSVTTSFLVSLALADLLFLMVCVPYEVTKSSIAHWSTGIFLCKFTGFIEMLTAVGSIFNLTAVSIERYIVIVHPMRSRLLCTLGNTRKILCVLWIISIFISCPALYMMGTESQKFHNNGTEVMLIYCVDATLPRFQQLAYCIYQFVTMFVAPTFILAICYSKVIYVLWVSTKQLAQMTFTERRQDEFNEESKQKQSFRGMTSNRNYRTLASPTSSGINERASSTECCNSAANKTGCGSGNCVSGGACKKDSTQTQTPDHKKSPRPCPVLKRMPKEQSAEVLHKRRQVIKMLLAIILIFLLCWGPKLLFRLMRRVDTAPYFTSQSLFIKIIFDFSPYIQSCINPVVYFFMSRNFRKSMRYVCQKYCHCFEGSGAKDVFELETKTMDGNSITTRGTNYCRTVISNDGEKTC</sequence>
<evidence type="ECO:0000256" key="6">
    <source>
        <dbReference type="ARBA" id="ARBA00023170"/>
    </source>
</evidence>
<reference evidence="13" key="1">
    <citation type="submission" date="2025-08" db="UniProtKB">
        <authorList>
            <consortium name="RefSeq"/>
        </authorList>
    </citation>
    <scope>IDENTIFICATION</scope>
</reference>
<evidence type="ECO:0000256" key="8">
    <source>
        <dbReference type="RuleBase" id="RU000688"/>
    </source>
</evidence>
<keyword evidence="2 8" id="KW-0812">Transmembrane</keyword>
<feature type="transmembrane region" description="Helical" evidence="10">
    <location>
        <begin position="370"/>
        <end position="388"/>
    </location>
</feature>
<keyword evidence="5 10" id="KW-0472">Membrane</keyword>
<feature type="region of interest" description="Disordered" evidence="9">
    <location>
        <begin position="333"/>
        <end position="352"/>
    </location>
</feature>
<dbReference type="SUPFAM" id="SSF81321">
    <property type="entry name" value="Family A G protein-coupled receptor-like"/>
    <property type="match status" value="1"/>
</dbReference>